<evidence type="ECO:0000313" key="7">
    <source>
        <dbReference type="EnsemblPlants" id="cds.evm.model.04.1959"/>
    </source>
</evidence>
<evidence type="ECO:0000313" key="8">
    <source>
        <dbReference type="Proteomes" id="UP000596661"/>
    </source>
</evidence>
<dbReference type="EMBL" id="UZAU01000401">
    <property type="status" value="NOT_ANNOTATED_CDS"/>
    <property type="molecule type" value="Genomic_DNA"/>
</dbReference>
<dbReference type="PANTHER" id="PTHR33596:SF23">
    <property type="entry name" value="COLD-REGULATED 413 PLASMA MEMBRANE PROTEIN 2"/>
    <property type="match status" value="1"/>
</dbReference>
<name>A0A803PF65_CANSA</name>
<keyword evidence="4 6" id="KW-1133">Transmembrane helix</keyword>
<comment type="subcellular location">
    <subcellularLocation>
        <location evidence="1">Membrane</location>
        <topology evidence="1">Multi-pass membrane protein</topology>
    </subcellularLocation>
</comment>
<evidence type="ECO:0000256" key="5">
    <source>
        <dbReference type="ARBA" id="ARBA00023136"/>
    </source>
</evidence>
<keyword evidence="5 6" id="KW-0472">Membrane</keyword>
<dbReference type="Proteomes" id="UP000596661">
    <property type="component" value="Chromosome 4"/>
</dbReference>
<evidence type="ECO:0000256" key="2">
    <source>
        <dbReference type="ARBA" id="ARBA00005852"/>
    </source>
</evidence>
<accession>A0A803PF65</accession>
<organism evidence="7 8">
    <name type="scientific">Cannabis sativa</name>
    <name type="common">Hemp</name>
    <name type="synonym">Marijuana</name>
    <dbReference type="NCBI Taxonomy" id="3483"/>
    <lineage>
        <taxon>Eukaryota</taxon>
        <taxon>Viridiplantae</taxon>
        <taxon>Streptophyta</taxon>
        <taxon>Embryophyta</taxon>
        <taxon>Tracheophyta</taxon>
        <taxon>Spermatophyta</taxon>
        <taxon>Magnoliopsida</taxon>
        <taxon>eudicotyledons</taxon>
        <taxon>Gunneridae</taxon>
        <taxon>Pentapetalae</taxon>
        <taxon>rosids</taxon>
        <taxon>fabids</taxon>
        <taxon>Rosales</taxon>
        <taxon>Cannabaceae</taxon>
        <taxon>Cannabis</taxon>
    </lineage>
</organism>
<evidence type="ECO:0000256" key="1">
    <source>
        <dbReference type="ARBA" id="ARBA00004141"/>
    </source>
</evidence>
<feature type="transmembrane region" description="Helical" evidence="6">
    <location>
        <begin position="77"/>
        <end position="96"/>
    </location>
</feature>
<evidence type="ECO:0000256" key="6">
    <source>
        <dbReference type="SAM" id="Phobius"/>
    </source>
</evidence>
<reference evidence="7" key="2">
    <citation type="submission" date="2021-03" db="UniProtKB">
        <authorList>
            <consortium name="EnsemblPlants"/>
        </authorList>
    </citation>
    <scope>IDENTIFICATION</scope>
</reference>
<dbReference type="GO" id="GO:0016020">
    <property type="term" value="C:membrane"/>
    <property type="evidence" value="ECO:0007669"/>
    <property type="project" value="UniProtKB-SubCell"/>
</dbReference>
<dbReference type="PANTHER" id="PTHR33596">
    <property type="entry name" value="COLD-REGULATED 413 PLASMA MEMBRANE PROTEIN 2"/>
    <property type="match status" value="1"/>
</dbReference>
<feature type="transmembrane region" description="Helical" evidence="6">
    <location>
        <begin position="192"/>
        <end position="213"/>
    </location>
</feature>
<protein>
    <submittedName>
        <fullName evidence="7">Uncharacterized protein</fullName>
    </submittedName>
</protein>
<keyword evidence="3 6" id="KW-0812">Transmembrane</keyword>
<feature type="transmembrane region" description="Helical" evidence="6">
    <location>
        <begin position="39"/>
        <end position="62"/>
    </location>
</feature>
<dbReference type="OMA" id="CAFIRIQ"/>
<dbReference type="AlphaFoldDB" id="A0A803PF65"/>
<dbReference type="EnsemblPlants" id="evm.model.04.1959">
    <property type="protein sequence ID" value="cds.evm.model.04.1959"/>
    <property type="gene ID" value="evm.TU.04.1959"/>
</dbReference>
<evidence type="ECO:0000256" key="3">
    <source>
        <dbReference type="ARBA" id="ARBA00022692"/>
    </source>
</evidence>
<dbReference type="InterPro" id="IPR008892">
    <property type="entry name" value="COR413"/>
</dbReference>
<reference evidence="7" key="1">
    <citation type="submission" date="2018-11" db="EMBL/GenBank/DDBJ databases">
        <authorList>
            <person name="Grassa J C."/>
        </authorList>
    </citation>
    <scope>NUCLEOTIDE SEQUENCE [LARGE SCALE GENOMIC DNA]</scope>
</reference>
<evidence type="ECO:0000256" key="4">
    <source>
        <dbReference type="ARBA" id="ARBA00022989"/>
    </source>
</evidence>
<dbReference type="Pfam" id="PF05562">
    <property type="entry name" value="WCOR413"/>
    <property type="match status" value="1"/>
</dbReference>
<proteinExistence type="inferred from homology"/>
<sequence>MGRDHLAMKTDQVTAELIDSDINDLKIAAKKLFNHATKLGGLGFGTSFLKWVASFAAIYLLILDRTNWKTNMLTSLLIPYIFFSFPSVLFHFLRLVGVARFIDSSSGCGSKFLFTHSKGQLGWCSDMPHHRLLSASAAHPGLRRIPKLLHSNSWDIQHYGHYFALGLPYLVSGSPHSLGYNAFDILGCFSKFLNVCSIILLCAFIRIQIYLWILQFGGCRMMIFINNLPFTQICSN</sequence>
<keyword evidence="8" id="KW-1185">Reference proteome</keyword>
<comment type="similarity">
    <text evidence="2">Belongs to the Cold-regulated 413 protein family.</text>
</comment>
<dbReference type="Gramene" id="evm.model.04.1959">
    <property type="protein sequence ID" value="cds.evm.model.04.1959"/>
    <property type="gene ID" value="evm.TU.04.1959"/>
</dbReference>